<dbReference type="EMBL" id="ML976985">
    <property type="protein sequence ID" value="KAF1959166.1"/>
    <property type="molecule type" value="Genomic_DNA"/>
</dbReference>
<evidence type="ECO:0000256" key="1">
    <source>
        <dbReference type="SAM" id="MobiDB-lite"/>
    </source>
</evidence>
<feature type="chain" id="PRO_5025445304" evidence="2">
    <location>
        <begin position="21"/>
        <end position="345"/>
    </location>
</feature>
<name>A0A6A5U8F7_9PLEO</name>
<accession>A0A6A5U8F7</accession>
<organism evidence="3 4">
    <name type="scientific">Byssothecium circinans</name>
    <dbReference type="NCBI Taxonomy" id="147558"/>
    <lineage>
        <taxon>Eukaryota</taxon>
        <taxon>Fungi</taxon>
        <taxon>Dikarya</taxon>
        <taxon>Ascomycota</taxon>
        <taxon>Pezizomycotina</taxon>
        <taxon>Dothideomycetes</taxon>
        <taxon>Pleosporomycetidae</taxon>
        <taxon>Pleosporales</taxon>
        <taxon>Massarineae</taxon>
        <taxon>Massarinaceae</taxon>
        <taxon>Byssothecium</taxon>
    </lineage>
</organism>
<gene>
    <name evidence="3" type="ORF">CC80DRAFT_585475</name>
</gene>
<keyword evidence="2" id="KW-0732">Signal</keyword>
<dbReference type="AlphaFoldDB" id="A0A6A5U8F7"/>
<evidence type="ECO:0000313" key="3">
    <source>
        <dbReference type="EMBL" id="KAF1959166.1"/>
    </source>
</evidence>
<evidence type="ECO:0000256" key="2">
    <source>
        <dbReference type="SAM" id="SignalP"/>
    </source>
</evidence>
<feature type="region of interest" description="Disordered" evidence="1">
    <location>
        <begin position="23"/>
        <end position="42"/>
    </location>
</feature>
<keyword evidence="4" id="KW-1185">Reference proteome</keyword>
<proteinExistence type="predicted"/>
<evidence type="ECO:0000313" key="4">
    <source>
        <dbReference type="Proteomes" id="UP000800035"/>
    </source>
</evidence>
<feature type="signal peptide" evidence="2">
    <location>
        <begin position="1"/>
        <end position="20"/>
    </location>
</feature>
<reference evidence="3" key="1">
    <citation type="journal article" date="2020" name="Stud. Mycol.">
        <title>101 Dothideomycetes genomes: a test case for predicting lifestyles and emergence of pathogens.</title>
        <authorList>
            <person name="Haridas S."/>
            <person name="Albert R."/>
            <person name="Binder M."/>
            <person name="Bloem J."/>
            <person name="Labutti K."/>
            <person name="Salamov A."/>
            <person name="Andreopoulos B."/>
            <person name="Baker S."/>
            <person name="Barry K."/>
            <person name="Bills G."/>
            <person name="Bluhm B."/>
            <person name="Cannon C."/>
            <person name="Castanera R."/>
            <person name="Culley D."/>
            <person name="Daum C."/>
            <person name="Ezra D."/>
            <person name="Gonzalez J."/>
            <person name="Henrissat B."/>
            <person name="Kuo A."/>
            <person name="Liang C."/>
            <person name="Lipzen A."/>
            <person name="Lutzoni F."/>
            <person name="Magnuson J."/>
            <person name="Mondo S."/>
            <person name="Nolan M."/>
            <person name="Ohm R."/>
            <person name="Pangilinan J."/>
            <person name="Park H.-J."/>
            <person name="Ramirez L."/>
            <person name="Alfaro M."/>
            <person name="Sun H."/>
            <person name="Tritt A."/>
            <person name="Yoshinaga Y."/>
            <person name="Zwiers L.-H."/>
            <person name="Turgeon B."/>
            <person name="Goodwin S."/>
            <person name="Spatafora J."/>
            <person name="Crous P."/>
            <person name="Grigoriev I."/>
        </authorList>
    </citation>
    <scope>NUCLEOTIDE SEQUENCE</scope>
    <source>
        <strain evidence="3">CBS 675.92</strain>
    </source>
</reference>
<dbReference type="Proteomes" id="UP000800035">
    <property type="component" value="Unassembled WGS sequence"/>
</dbReference>
<protein>
    <submittedName>
        <fullName evidence="3">Uncharacterized protein</fullName>
    </submittedName>
</protein>
<sequence length="345" mass="37555">MPHVGSVVLSLCVATNSAWARGGTYESPRQSGTATNDERPNRHWLGGFKDEQWEAGAIPLLRVVCSTTADACPRYTVHVVDGVSDLMVDSAPRQQDKDDDQTLMFDAFTTEGMCEQWESVKVLGPLRHGSNRAWGHTTDVFSFACHVLHLFVILFSLSLLSGCCSVQNKQWATTGTTMGGAVSRYQMMNRSNSHLFCPTPTLKSPNRLCDACSSPPTLCTGETVARIPLSAACCRRLQRDRHQACPCPTPPPRSSSFHFQLPLLRRDEKKRTQLDTLCIIGCSSLLAKAQTAVPDIQNPAAPPQSPPLWSSQPGLLVLYGVERVLALLTIPSPPDPAVSCTPTLA</sequence>